<evidence type="ECO:0000313" key="2">
    <source>
        <dbReference type="EMBL" id="KIW10035.1"/>
    </source>
</evidence>
<gene>
    <name evidence="2" type="ORF">PV08_11811</name>
</gene>
<dbReference type="VEuPathDB" id="FungiDB:PV08_11811"/>
<feature type="coiled-coil region" evidence="1">
    <location>
        <begin position="212"/>
        <end position="239"/>
    </location>
</feature>
<name>A0A0D2AUA8_9EURO</name>
<dbReference type="EMBL" id="KN847501">
    <property type="protein sequence ID" value="KIW10035.1"/>
    <property type="molecule type" value="Genomic_DNA"/>
</dbReference>
<feature type="coiled-coil region" evidence="1">
    <location>
        <begin position="132"/>
        <end position="159"/>
    </location>
</feature>
<keyword evidence="3" id="KW-1185">Reference proteome</keyword>
<proteinExistence type="predicted"/>
<dbReference type="RefSeq" id="XP_016230251.1">
    <property type="nucleotide sequence ID" value="XM_016386119.1"/>
</dbReference>
<accession>A0A0D2AUA8</accession>
<dbReference type="HOGENOM" id="CLU_674444_0_0_1"/>
<organism evidence="2 3">
    <name type="scientific">Exophiala spinifera</name>
    <dbReference type="NCBI Taxonomy" id="91928"/>
    <lineage>
        <taxon>Eukaryota</taxon>
        <taxon>Fungi</taxon>
        <taxon>Dikarya</taxon>
        <taxon>Ascomycota</taxon>
        <taxon>Pezizomycotina</taxon>
        <taxon>Eurotiomycetes</taxon>
        <taxon>Chaetothyriomycetidae</taxon>
        <taxon>Chaetothyriales</taxon>
        <taxon>Herpotrichiellaceae</taxon>
        <taxon>Exophiala</taxon>
    </lineage>
</organism>
<dbReference type="Proteomes" id="UP000053328">
    <property type="component" value="Unassembled WGS sequence"/>
</dbReference>
<dbReference type="GeneID" id="27338894"/>
<sequence length="408" mass="46383">MEVVMTPSQLSLVQQNLYAEMKNCAAVGIHTLRRTGERMEDICRSASELGGPGGLIESMMRYLDPNQPEARDRQLKRYISNCIEKSTGSVNILTDVRRDFEAWRELTQNILGSLNNEYVSNKQKQKTNKDRLRQCELERVQNQKEMETKRQELEEFELRIGRGLKLFENLINGIPRVGAALTSAAAIGLTPQVVLFTCVGLSVEYLILTSAAQEKTAAVQRVEREASALRDILEDLSSKDLTIAQVASIVRQALGRLDQLQQRVNMFLTLLIKLQKMVIIADSGKSLTLDPATHREERADPYIKKEILDGAYAMKIRFLFVSKVAELYNDIHNDLISPGANWLETFRPNESSQEDINKKLPEIEDLRGKICDYTEKMAATRYKELRESLETMPRTWEESVGNANTGRR</sequence>
<evidence type="ECO:0000256" key="1">
    <source>
        <dbReference type="SAM" id="Coils"/>
    </source>
</evidence>
<keyword evidence="1" id="KW-0175">Coiled coil</keyword>
<protein>
    <submittedName>
        <fullName evidence="2">Uncharacterized protein</fullName>
    </submittedName>
</protein>
<evidence type="ECO:0000313" key="3">
    <source>
        <dbReference type="Proteomes" id="UP000053328"/>
    </source>
</evidence>
<reference evidence="2 3" key="1">
    <citation type="submission" date="2015-01" db="EMBL/GenBank/DDBJ databases">
        <title>The Genome Sequence of Exophiala spinifera CBS89968.</title>
        <authorList>
            <consortium name="The Broad Institute Genomics Platform"/>
            <person name="Cuomo C."/>
            <person name="de Hoog S."/>
            <person name="Gorbushina A."/>
            <person name="Stielow B."/>
            <person name="Teixiera M."/>
            <person name="Abouelleil A."/>
            <person name="Chapman S.B."/>
            <person name="Priest M."/>
            <person name="Young S.K."/>
            <person name="Wortman J."/>
            <person name="Nusbaum C."/>
            <person name="Birren B."/>
        </authorList>
    </citation>
    <scope>NUCLEOTIDE SEQUENCE [LARGE SCALE GENOMIC DNA]</scope>
    <source>
        <strain evidence="2 3">CBS 89968</strain>
    </source>
</reference>
<dbReference type="AlphaFoldDB" id="A0A0D2AUA8"/>
<dbReference type="OrthoDB" id="3553363at2759"/>